<evidence type="ECO:0000313" key="3">
    <source>
        <dbReference type="Proteomes" id="UP000295023"/>
    </source>
</evidence>
<comment type="caution">
    <text evidence="2">The sequence shown here is derived from an EMBL/GenBank/DDBJ whole genome shotgun (WGS) entry which is preliminary data.</text>
</comment>
<dbReference type="Proteomes" id="UP000295023">
    <property type="component" value="Unassembled WGS sequence"/>
</dbReference>
<evidence type="ECO:0000256" key="1">
    <source>
        <dbReference type="SAM" id="MobiDB-lite"/>
    </source>
</evidence>
<organism evidence="2 3">
    <name type="scientific">Roseicella aquatilis</name>
    <dbReference type="NCBI Taxonomy" id="2527868"/>
    <lineage>
        <taxon>Bacteria</taxon>
        <taxon>Pseudomonadati</taxon>
        <taxon>Pseudomonadota</taxon>
        <taxon>Alphaproteobacteria</taxon>
        <taxon>Acetobacterales</taxon>
        <taxon>Roseomonadaceae</taxon>
        <taxon>Roseicella</taxon>
    </lineage>
</organism>
<accession>A0A4R4DJJ5</accession>
<dbReference type="OrthoDB" id="7366948at2"/>
<evidence type="ECO:0008006" key="4">
    <source>
        <dbReference type="Google" id="ProtNLM"/>
    </source>
</evidence>
<name>A0A4R4DJJ5_9PROT</name>
<reference evidence="2 3" key="1">
    <citation type="submission" date="2019-03" db="EMBL/GenBank/DDBJ databases">
        <title>Paracraurococcus aquatilis NE82 genome sequence.</title>
        <authorList>
            <person name="Zhao Y."/>
            <person name="Du Z."/>
        </authorList>
    </citation>
    <scope>NUCLEOTIDE SEQUENCE [LARGE SCALE GENOMIC DNA]</scope>
    <source>
        <strain evidence="2 3">NE82</strain>
    </source>
</reference>
<dbReference type="EMBL" id="SKBM01000013">
    <property type="protein sequence ID" value="TCZ59900.1"/>
    <property type="molecule type" value="Genomic_DNA"/>
</dbReference>
<gene>
    <name evidence="2" type="ORF">EXY23_14995</name>
</gene>
<evidence type="ECO:0000313" key="2">
    <source>
        <dbReference type="EMBL" id="TCZ59900.1"/>
    </source>
</evidence>
<protein>
    <recommendedName>
        <fullName evidence="4">Anti-sigma factor NepR domain-containing protein</fullName>
    </recommendedName>
</protein>
<sequence>MTRSEAAVLERPAASPSFSAVGMGKSEQKRPGDPAKAGAEQEGEAVDNAFDLWLRRGLHQLYDTVAKEPIPEELLRMIEEDRQKKDD</sequence>
<proteinExistence type="predicted"/>
<keyword evidence="3" id="KW-1185">Reference proteome</keyword>
<dbReference type="AlphaFoldDB" id="A0A4R4DJJ5"/>
<feature type="region of interest" description="Disordered" evidence="1">
    <location>
        <begin position="1"/>
        <end position="43"/>
    </location>
</feature>